<dbReference type="Proteomes" id="UP001497516">
    <property type="component" value="Chromosome 3"/>
</dbReference>
<keyword evidence="2 4" id="KW-0863">Zinc-finger</keyword>
<evidence type="ECO:0000256" key="4">
    <source>
        <dbReference type="PROSITE-ProRule" id="PRU01343"/>
    </source>
</evidence>
<evidence type="ECO:0000313" key="6">
    <source>
        <dbReference type="EMBL" id="CAL1378356.1"/>
    </source>
</evidence>
<evidence type="ECO:0000256" key="3">
    <source>
        <dbReference type="ARBA" id="ARBA00022833"/>
    </source>
</evidence>
<dbReference type="PROSITE" id="PS51999">
    <property type="entry name" value="ZF_GRF"/>
    <property type="match status" value="1"/>
</dbReference>
<keyword evidence="1" id="KW-0479">Metal-binding</keyword>
<feature type="domain" description="GRF-type" evidence="5">
    <location>
        <begin position="33"/>
        <end position="78"/>
    </location>
</feature>
<dbReference type="PANTHER" id="PTHR33248">
    <property type="entry name" value="ZINC ION-BINDING PROTEIN"/>
    <property type="match status" value="1"/>
</dbReference>
<evidence type="ECO:0000256" key="1">
    <source>
        <dbReference type="ARBA" id="ARBA00022723"/>
    </source>
</evidence>
<evidence type="ECO:0000256" key="2">
    <source>
        <dbReference type="ARBA" id="ARBA00022771"/>
    </source>
</evidence>
<protein>
    <recommendedName>
        <fullName evidence="5">GRF-type domain-containing protein</fullName>
    </recommendedName>
</protein>
<reference evidence="6 7" key="1">
    <citation type="submission" date="2024-04" db="EMBL/GenBank/DDBJ databases">
        <authorList>
            <person name="Fracassetti M."/>
        </authorList>
    </citation>
    <scope>NUCLEOTIDE SEQUENCE [LARGE SCALE GENOMIC DNA]</scope>
</reference>
<proteinExistence type="predicted"/>
<dbReference type="AlphaFoldDB" id="A0AAV2DXI0"/>
<name>A0AAV2DXI0_9ROSI</name>
<evidence type="ECO:0000259" key="5">
    <source>
        <dbReference type="PROSITE" id="PS51999"/>
    </source>
</evidence>
<gene>
    <name evidence="6" type="ORF">LTRI10_LOCUS19944</name>
</gene>
<sequence>MLVVPCRTQVHSFHLPCKPKKPEKKESSNDIMCECGRLAVVRISRTTLNPNRKFFCCAKRGSKQVDKGCGLFEWFDIRMAIEKERHRLDALIRFLEAEKVYLKEKNGLLIEANKNLRKSVAQMLPLRLLFVMLCLRIP</sequence>
<evidence type="ECO:0000313" key="7">
    <source>
        <dbReference type="Proteomes" id="UP001497516"/>
    </source>
</evidence>
<dbReference type="EMBL" id="OZ034816">
    <property type="protein sequence ID" value="CAL1378356.1"/>
    <property type="molecule type" value="Genomic_DNA"/>
</dbReference>
<organism evidence="6 7">
    <name type="scientific">Linum trigynum</name>
    <dbReference type="NCBI Taxonomy" id="586398"/>
    <lineage>
        <taxon>Eukaryota</taxon>
        <taxon>Viridiplantae</taxon>
        <taxon>Streptophyta</taxon>
        <taxon>Embryophyta</taxon>
        <taxon>Tracheophyta</taxon>
        <taxon>Spermatophyta</taxon>
        <taxon>Magnoliopsida</taxon>
        <taxon>eudicotyledons</taxon>
        <taxon>Gunneridae</taxon>
        <taxon>Pentapetalae</taxon>
        <taxon>rosids</taxon>
        <taxon>fabids</taxon>
        <taxon>Malpighiales</taxon>
        <taxon>Linaceae</taxon>
        <taxon>Linum</taxon>
    </lineage>
</organism>
<accession>A0AAV2DXI0</accession>
<dbReference type="GO" id="GO:0008270">
    <property type="term" value="F:zinc ion binding"/>
    <property type="evidence" value="ECO:0007669"/>
    <property type="project" value="UniProtKB-KW"/>
</dbReference>
<keyword evidence="7" id="KW-1185">Reference proteome</keyword>
<dbReference type="InterPro" id="IPR010666">
    <property type="entry name" value="Znf_GRF"/>
</dbReference>
<keyword evidence="3" id="KW-0862">Zinc</keyword>
<dbReference type="Pfam" id="PF06839">
    <property type="entry name" value="Zn_ribbon_GRF"/>
    <property type="match status" value="1"/>
</dbReference>